<evidence type="ECO:0000313" key="2">
    <source>
        <dbReference type="Proteomes" id="UP000282574"/>
    </source>
</evidence>
<comment type="caution">
    <text evidence="1">The sequence shown here is derived from an EMBL/GenBank/DDBJ whole genome shotgun (WGS) entry which is preliminary data.</text>
</comment>
<organism evidence="1 2">
    <name type="scientific">Chroococcidiopsis cubana SAG 39.79</name>
    <dbReference type="NCBI Taxonomy" id="388085"/>
    <lineage>
        <taxon>Bacteria</taxon>
        <taxon>Bacillati</taxon>
        <taxon>Cyanobacteriota</taxon>
        <taxon>Cyanophyceae</taxon>
        <taxon>Chroococcidiopsidales</taxon>
        <taxon>Chroococcidiopsidaceae</taxon>
        <taxon>Chroococcidiopsis</taxon>
    </lineage>
</organism>
<keyword evidence="2" id="KW-1185">Reference proteome</keyword>
<dbReference type="RefSeq" id="WP_158631965.1">
    <property type="nucleotide sequence ID" value="NZ_JAVKZF010000004.1"/>
</dbReference>
<sequence>MNNILPHNSRGPSATRLNYVYPYEALKPSNVLATQEIFHLASLDLEFRLNQEKSGQSC</sequence>
<dbReference type="Proteomes" id="UP000282574">
    <property type="component" value="Unassembled WGS sequence"/>
</dbReference>
<evidence type="ECO:0000313" key="1">
    <source>
        <dbReference type="EMBL" id="RUS96588.1"/>
    </source>
</evidence>
<accession>A0AB37U8M3</accession>
<reference evidence="1 2" key="1">
    <citation type="journal article" date="2019" name="Genome Biol. Evol.">
        <title>Day and night: Metabolic profiles and evolutionary relationships of six axenic non-marine cyanobacteria.</title>
        <authorList>
            <person name="Will S.E."/>
            <person name="Henke P."/>
            <person name="Boedeker C."/>
            <person name="Huang S."/>
            <person name="Brinkmann H."/>
            <person name="Rohde M."/>
            <person name="Jarek M."/>
            <person name="Friedl T."/>
            <person name="Seufert S."/>
            <person name="Schumacher M."/>
            <person name="Overmann J."/>
            <person name="Neumann-Schaal M."/>
            <person name="Petersen J."/>
        </authorList>
    </citation>
    <scope>NUCLEOTIDE SEQUENCE [LARGE SCALE GENOMIC DNA]</scope>
    <source>
        <strain evidence="1 2">SAG 39.79</strain>
    </source>
</reference>
<dbReference type="EMBL" id="RSCK01000178">
    <property type="protein sequence ID" value="RUS96588.1"/>
    <property type="molecule type" value="Genomic_DNA"/>
</dbReference>
<proteinExistence type="predicted"/>
<dbReference type="AlphaFoldDB" id="A0AB37U8M3"/>
<name>A0AB37U8M3_9CYAN</name>
<gene>
    <name evidence="1" type="ORF">DSM107010_70430</name>
</gene>
<protein>
    <submittedName>
        <fullName evidence="1">Uncharacterized protein</fullName>
    </submittedName>
</protein>